<gene>
    <name evidence="5" type="ORF">GCM10010521_67270</name>
</gene>
<dbReference type="PANTHER" id="PTHR30061">
    <property type="entry name" value="MALTOSE-BINDING PERIPLASMIC PROTEIN"/>
    <property type="match status" value="1"/>
</dbReference>
<accession>A0ABN3V569</accession>
<evidence type="ECO:0008006" key="7">
    <source>
        <dbReference type="Google" id="ProtNLM"/>
    </source>
</evidence>
<evidence type="ECO:0000256" key="1">
    <source>
        <dbReference type="ARBA" id="ARBA00008520"/>
    </source>
</evidence>
<comment type="similarity">
    <text evidence="1">Belongs to the bacterial solute-binding protein 1 family.</text>
</comment>
<keyword evidence="2" id="KW-0813">Transport</keyword>
<keyword evidence="6" id="KW-1185">Reference proteome</keyword>
<dbReference type="Gene3D" id="3.40.190.10">
    <property type="entry name" value="Periplasmic binding protein-like II"/>
    <property type="match status" value="3"/>
</dbReference>
<feature type="region of interest" description="Disordered" evidence="4">
    <location>
        <begin position="1"/>
        <end position="22"/>
    </location>
</feature>
<keyword evidence="3" id="KW-0732">Signal</keyword>
<dbReference type="Proteomes" id="UP001500893">
    <property type="component" value="Unassembled WGS sequence"/>
</dbReference>
<evidence type="ECO:0000256" key="3">
    <source>
        <dbReference type="ARBA" id="ARBA00022729"/>
    </source>
</evidence>
<dbReference type="Pfam" id="PF01547">
    <property type="entry name" value="SBP_bac_1"/>
    <property type="match status" value="1"/>
</dbReference>
<evidence type="ECO:0000313" key="5">
    <source>
        <dbReference type="EMBL" id="GAA2778854.1"/>
    </source>
</evidence>
<organism evidence="5 6">
    <name type="scientific">Streptomyces rameus</name>
    <dbReference type="NCBI Taxonomy" id="68261"/>
    <lineage>
        <taxon>Bacteria</taxon>
        <taxon>Bacillati</taxon>
        <taxon>Actinomycetota</taxon>
        <taxon>Actinomycetes</taxon>
        <taxon>Kitasatosporales</taxon>
        <taxon>Streptomycetaceae</taxon>
        <taxon>Streptomyces</taxon>
    </lineage>
</organism>
<dbReference type="SUPFAM" id="SSF53850">
    <property type="entry name" value="Periplasmic binding protein-like II"/>
    <property type="match status" value="1"/>
</dbReference>
<proteinExistence type="inferred from homology"/>
<dbReference type="InterPro" id="IPR006059">
    <property type="entry name" value="SBP"/>
</dbReference>
<evidence type="ECO:0000313" key="6">
    <source>
        <dbReference type="Proteomes" id="UP001500893"/>
    </source>
</evidence>
<name>A0ABN3V569_9ACTN</name>
<reference evidence="5 6" key="1">
    <citation type="journal article" date="2019" name="Int. J. Syst. Evol. Microbiol.">
        <title>The Global Catalogue of Microorganisms (GCM) 10K type strain sequencing project: providing services to taxonomists for standard genome sequencing and annotation.</title>
        <authorList>
            <consortium name="The Broad Institute Genomics Platform"/>
            <consortium name="The Broad Institute Genome Sequencing Center for Infectious Disease"/>
            <person name="Wu L."/>
            <person name="Ma J."/>
        </authorList>
    </citation>
    <scope>NUCLEOTIDE SEQUENCE [LARGE SCALE GENOMIC DNA]</scope>
    <source>
        <strain evidence="5 6">JCM 11574</strain>
    </source>
</reference>
<protein>
    <recommendedName>
        <fullName evidence="7">Extracellular solute-binding protein</fullName>
    </recommendedName>
</protein>
<dbReference type="EMBL" id="BAAAVM010000136">
    <property type="protein sequence ID" value="GAA2778854.1"/>
    <property type="molecule type" value="Genomic_DNA"/>
</dbReference>
<evidence type="ECO:0000256" key="2">
    <source>
        <dbReference type="ARBA" id="ARBA00022448"/>
    </source>
</evidence>
<evidence type="ECO:0000256" key="4">
    <source>
        <dbReference type="SAM" id="MobiDB-lite"/>
    </source>
</evidence>
<comment type="caution">
    <text evidence="5">The sequence shown here is derived from an EMBL/GenBank/DDBJ whole genome shotgun (WGS) entry which is preliminary data.</text>
</comment>
<feature type="region of interest" description="Disordered" evidence="4">
    <location>
        <begin position="223"/>
        <end position="263"/>
    </location>
</feature>
<feature type="compositionally biased region" description="Basic and acidic residues" evidence="4">
    <location>
        <begin position="243"/>
        <end position="260"/>
    </location>
</feature>
<dbReference type="PANTHER" id="PTHR30061:SF50">
    <property type="entry name" value="MALTOSE_MALTODEXTRIN-BINDING PERIPLASMIC PROTEIN"/>
    <property type="match status" value="1"/>
</dbReference>
<sequence>MRGTLHEPVRPPCGTHRARRRPGRRLRAPDLRQLPLREDEKTGTLRVWLFQEVDNQPKQRVVDAVLADFGKAHEGSHVTVEYIPVETRAQRVKTAFDDPGSAPDVIEYGNTDTAGYVRDGGLVDGRVYRAPYFVGIRALYYRTDVQRELGLRVATSQAGLTATAKRIRAAEPDLYGLAVGGAYTYGAMPFIWANGGALASGSGLEVRCTVRLNEDKIVFQCRGGPSPGRRRRQSAASAAAGCRRGDRSGPHAEGRARDPTEPPQRFLHRAAVRRASGAGAIAGVRAYRSVADPPQAPDLEVIAVPAAP</sequence>